<feature type="domain" description="Thioredoxin" evidence="2">
    <location>
        <begin position="17"/>
        <end position="155"/>
    </location>
</feature>
<dbReference type="GO" id="GO:0045454">
    <property type="term" value="P:cell redox homeostasis"/>
    <property type="evidence" value="ECO:0007669"/>
    <property type="project" value="TreeGrafter"/>
</dbReference>
<dbReference type="AlphaFoldDB" id="A0A1X7L688"/>
<name>A0A1X7L688_9BACT</name>
<dbReference type="SUPFAM" id="SSF52833">
    <property type="entry name" value="Thioredoxin-like"/>
    <property type="match status" value="1"/>
</dbReference>
<dbReference type="InterPro" id="IPR013766">
    <property type="entry name" value="Thioredoxin_domain"/>
</dbReference>
<evidence type="ECO:0000256" key="1">
    <source>
        <dbReference type="ARBA" id="ARBA00023284"/>
    </source>
</evidence>
<dbReference type="Proteomes" id="UP000193804">
    <property type="component" value="Unassembled WGS sequence"/>
</dbReference>
<accession>A0A1X7L688</accession>
<dbReference type="PROSITE" id="PS00194">
    <property type="entry name" value="THIOREDOXIN_1"/>
    <property type="match status" value="1"/>
</dbReference>
<keyword evidence="1" id="KW-0676">Redox-active center</keyword>
<dbReference type="PANTHER" id="PTHR32234">
    <property type="entry name" value="THIOL:DISULFIDE INTERCHANGE PROTEIN DSBD"/>
    <property type="match status" value="1"/>
</dbReference>
<dbReference type="PANTHER" id="PTHR32234:SF0">
    <property type="entry name" value="THIOL:DISULFIDE INTERCHANGE PROTEIN DSBD"/>
    <property type="match status" value="1"/>
</dbReference>
<dbReference type="OrthoDB" id="645813at2"/>
<evidence type="ECO:0000259" key="2">
    <source>
        <dbReference type="PROSITE" id="PS51352"/>
    </source>
</evidence>
<dbReference type="Gene3D" id="3.40.30.10">
    <property type="entry name" value="Glutaredoxin"/>
    <property type="match status" value="1"/>
</dbReference>
<proteinExistence type="predicted"/>
<evidence type="ECO:0000313" key="3">
    <source>
        <dbReference type="EMBL" id="SMG49270.1"/>
    </source>
</evidence>
<dbReference type="PROSITE" id="PS51352">
    <property type="entry name" value="THIOREDOXIN_2"/>
    <property type="match status" value="1"/>
</dbReference>
<protein>
    <submittedName>
        <fullName evidence="3">Thioredoxin-like</fullName>
    </submittedName>
</protein>
<keyword evidence="4" id="KW-1185">Reference proteome</keyword>
<dbReference type="RefSeq" id="WP_085518713.1">
    <property type="nucleotide sequence ID" value="NZ_FXAW01000008.1"/>
</dbReference>
<reference evidence="4" key="1">
    <citation type="submission" date="2017-04" db="EMBL/GenBank/DDBJ databases">
        <authorList>
            <person name="Varghese N."/>
            <person name="Submissions S."/>
        </authorList>
    </citation>
    <scope>NUCLEOTIDE SEQUENCE [LARGE SCALE GENOMIC DNA]</scope>
    <source>
        <strain evidence="4">DSM 4125</strain>
    </source>
</reference>
<dbReference type="PROSITE" id="PS51257">
    <property type="entry name" value="PROKAR_LIPOPROTEIN"/>
    <property type="match status" value="1"/>
</dbReference>
<dbReference type="InterPro" id="IPR017937">
    <property type="entry name" value="Thioredoxin_CS"/>
</dbReference>
<dbReference type="GO" id="GO:0015035">
    <property type="term" value="F:protein-disulfide reductase activity"/>
    <property type="evidence" value="ECO:0007669"/>
    <property type="project" value="TreeGrafter"/>
</dbReference>
<dbReference type="EMBL" id="FXAW01000008">
    <property type="protein sequence ID" value="SMG49270.1"/>
    <property type="molecule type" value="Genomic_DNA"/>
</dbReference>
<sequence length="405" mass="46849">MKIILIATIALLLFSCNNDTNKASIVNINATTGEQNLIVVDQDYMKAKEIASEEGKLLFIDFYTTWCAPCKQLDKFVFQKDSITQILSKDFVLLKYDAENDTIFHLAKKHHVSSYPTAIVLNQDGYVVNRKYGFLGDDFQTLSQSVMDFTNEAITLDKGNKYLKGYSNTIEETRYPQFYIDYVNRTNTKPQTSSIVEFLNSKTDFFKEEDFTPLFYFGQFAPANVGDIIVKDKERYFDLYGKQDVELLLFFITSGKFSKAIAENSQEKYNEAVAFAKQALSQDWVDDILPRFEIDLLKAQNKWDEVFTLYEERKNRGDLSEGELNHFCWGVYKNCDDKEVISKAVAWMKELTERKPEYLYLDTYAYLLYKSGDLKKTGEVIRLGLKTAEEEKVSAKSMEKLLKKL</sequence>
<dbReference type="Pfam" id="PF13899">
    <property type="entry name" value="Thioredoxin_7"/>
    <property type="match status" value="1"/>
</dbReference>
<evidence type="ECO:0000313" key="4">
    <source>
        <dbReference type="Proteomes" id="UP000193804"/>
    </source>
</evidence>
<gene>
    <name evidence="3" type="ORF">SAMN05661096_03590</name>
</gene>
<dbReference type="STRING" id="1028.SAMN05661096_03590"/>
<dbReference type="InterPro" id="IPR036249">
    <property type="entry name" value="Thioredoxin-like_sf"/>
</dbReference>
<organism evidence="3 4">
    <name type="scientific">Marivirga sericea</name>
    <dbReference type="NCBI Taxonomy" id="1028"/>
    <lineage>
        <taxon>Bacteria</taxon>
        <taxon>Pseudomonadati</taxon>
        <taxon>Bacteroidota</taxon>
        <taxon>Cytophagia</taxon>
        <taxon>Cytophagales</taxon>
        <taxon>Marivirgaceae</taxon>
        <taxon>Marivirga</taxon>
    </lineage>
</organism>